<keyword evidence="7" id="KW-1185">Reference proteome</keyword>
<dbReference type="GO" id="GO:0005737">
    <property type="term" value="C:cytoplasm"/>
    <property type="evidence" value="ECO:0007669"/>
    <property type="project" value="UniProtKB-SubCell"/>
</dbReference>
<comment type="caution">
    <text evidence="6">The sequence shown here is derived from an EMBL/GenBank/DDBJ whole genome shotgun (WGS) entry which is preliminary data.</text>
</comment>
<keyword evidence="5" id="KW-0539">Nucleus</keyword>
<dbReference type="EMBL" id="JADNRY010000016">
    <property type="protein sequence ID" value="KAF9073808.1"/>
    <property type="molecule type" value="Genomic_DNA"/>
</dbReference>
<sequence>MEVLEQGVRTLVVKAKSHAPVMSSSSSIHDTFQHFREELDEHHDRRERLIKASRDITNISKKTIFLLHRLALEANDSSALINASKIGLDKLVQVQEMYASLKNELVGDQFWRYQRQISPGLQEYIEALSFAHFLNDGSLITYEQVQATLCGVEGEAYFPLSISDYLLGISDLTGELMRFAISGFGSPGGRAKALEICTFVRGCKADFERFTPYIWELQKKQNVTAQSLAKIEDVAYTAVIRTSEFDLPLEMLDDIVNQVVSNYHSTRDDDGDRQFGAYS</sequence>
<evidence type="ECO:0000256" key="3">
    <source>
        <dbReference type="ARBA" id="ARBA00005902"/>
    </source>
</evidence>
<evidence type="ECO:0000313" key="6">
    <source>
        <dbReference type="EMBL" id="KAF9073808.1"/>
    </source>
</evidence>
<dbReference type="CDD" id="cd14820">
    <property type="entry name" value="TRAX"/>
    <property type="match status" value="1"/>
</dbReference>
<comment type="similarity">
    <text evidence="3">Belongs to the translin family.</text>
</comment>
<proteinExistence type="inferred from homology"/>
<dbReference type="Gene3D" id="1.20.58.190">
    <property type="entry name" value="Translin, domain 1"/>
    <property type="match status" value="1"/>
</dbReference>
<reference evidence="6" key="1">
    <citation type="submission" date="2020-11" db="EMBL/GenBank/DDBJ databases">
        <authorList>
            <consortium name="DOE Joint Genome Institute"/>
            <person name="Ahrendt S."/>
            <person name="Riley R."/>
            <person name="Andreopoulos W."/>
            <person name="Labutti K."/>
            <person name="Pangilinan J."/>
            <person name="Ruiz-Duenas F.J."/>
            <person name="Barrasa J.M."/>
            <person name="Sanchez-Garcia M."/>
            <person name="Camarero S."/>
            <person name="Miyauchi S."/>
            <person name="Serrano A."/>
            <person name="Linde D."/>
            <person name="Babiker R."/>
            <person name="Drula E."/>
            <person name="Ayuso-Fernandez I."/>
            <person name="Pacheco R."/>
            <person name="Padilla G."/>
            <person name="Ferreira P."/>
            <person name="Barriuso J."/>
            <person name="Kellner H."/>
            <person name="Castanera R."/>
            <person name="Alfaro M."/>
            <person name="Ramirez L."/>
            <person name="Pisabarro A.G."/>
            <person name="Kuo A."/>
            <person name="Tritt A."/>
            <person name="Lipzen A."/>
            <person name="He G."/>
            <person name="Yan M."/>
            <person name="Ng V."/>
            <person name="Cullen D."/>
            <person name="Martin F."/>
            <person name="Rosso M.-N."/>
            <person name="Henrissat B."/>
            <person name="Hibbett D."/>
            <person name="Martinez A.T."/>
            <person name="Grigoriev I.V."/>
        </authorList>
    </citation>
    <scope>NUCLEOTIDE SEQUENCE</scope>
    <source>
        <strain evidence="6">AH 40177</strain>
    </source>
</reference>
<dbReference type="AlphaFoldDB" id="A0A9P5Q1L3"/>
<dbReference type="GO" id="GO:0005634">
    <property type="term" value="C:nucleus"/>
    <property type="evidence" value="ECO:0007669"/>
    <property type="project" value="UniProtKB-SubCell"/>
</dbReference>
<dbReference type="SUPFAM" id="SSF74784">
    <property type="entry name" value="Translin"/>
    <property type="match status" value="1"/>
</dbReference>
<keyword evidence="4" id="KW-0963">Cytoplasm</keyword>
<dbReference type="Gene3D" id="1.20.58.200">
    <property type="entry name" value="Translin, domain 2"/>
    <property type="match status" value="1"/>
</dbReference>
<evidence type="ECO:0000256" key="1">
    <source>
        <dbReference type="ARBA" id="ARBA00004123"/>
    </source>
</evidence>
<evidence type="ECO:0000313" key="7">
    <source>
        <dbReference type="Proteomes" id="UP000772434"/>
    </source>
</evidence>
<evidence type="ECO:0000256" key="4">
    <source>
        <dbReference type="ARBA" id="ARBA00022490"/>
    </source>
</evidence>
<dbReference type="InterPro" id="IPR016068">
    <property type="entry name" value="Translin_N"/>
</dbReference>
<evidence type="ECO:0000256" key="5">
    <source>
        <dbReference type="ARBA" id="ARBA00023242"/>
    </source>
</evidence>
<dbReference type="PANTHER" id="PTHR10741">
    <property type="entry name" value="TRANSLIN AND TRANSLIN ASSOCIATED PROTEIN X"/>
    <property type="match status" value="1"/>
</dbReference>
<dbReference type="InterPro" id="IPR016069">
    <property type="entry name" value="Translin_C"/>
</dbReference>
<dbReference type="InterPro" id="IPR002848">
    <property type="entry name" value="Translin_fam"/>
</dbReference>
<protein>
    <submittedName>
        <fullName evidence="6">Translin</fullName>
    </submittedName>
</protein>
<dbReference type="OrthoDB" id="31005at2759"/>
<dbReference type="GO" id="GO:0043565">
    <property type="term" value="F:sequence-specific DNA binding"/>
    <property type="evidence" value="ECO:0007669"/>
    <property type="project" value="InterPro"/>
</dbReference>
<dbReference type="InterPro" id="IPR036081">
    <property type="entry name" value="Translin_sf"/>
</dbReference>
<dbReference type="Pfam" id="PF01997">
    <property type="entry name" value="Translin"/>
    <property type="match status" value="1"/>
</dbReference>
<gene>
    <name evidence="6" type="ORF">BDP27DRAFT_1318187</name>
</gene>
<organism evidence="6 7">
    <name type="scientific">Rhodocollybia butyracea</name>
    <dbReference type="NCBI Taxonomy" id="206335"/>
    <lineage>
        <taxon>Eukaryota</taxon>
        <taxon>Fungi</taxon>
        <taxon>Dikarya</taxon>
        <taxon>Basidiomycota</taxon>
        <taxon>Agaricomycotina</taxon>
        <taxon>Agaricomycetes</taxon>
        <taxon>Agaricomycetidae</taxon>
        <taxon>Agaricales</taxon>
        <taxon>Marasmiineae</taxon>
        <taxon>Omphalotaceae</taxon>
        <taxon>Rhodocollybia</taxon>
    </lineage>
</organism>
<comment type="subcellular location">
    <subcellularLocation>
        <location evidence="2">Cytoplasm</location>
    </subcellularLocation>
    <subcellularLocation>
        <location evidence="1">Nucleus</location>
    </subcellularLocation>
</comment>
<evidence type="ECO:0000256" key="2">
    <source>
        <dbReference type="ARBA" id="ARBA00004496"/>
    </source>
</evidence>
<name>A0A9P5Q1L3_9AGAR</name>
<accession>A0A9P5Q1L3</accession>
<dbReference type="Proteomes" id="UP000772434">
    <property type="component" value="Unassembled WGS sequence"/>
</dbReference>